<feature type="chain" id="PRO_5042811341" description="Serpin domain-containing protein" evidence="5">
    <location>
        <begin position="23"/>
        <end position="419"/>
    </location>
</feature>
<accession>A0AAN9Z2I4</accession>
<dbReference type="GO" id="GO:0005615">
    <property type="term" value="C:extracellular space"/>
    <property type="evidence" value="ECO:0007669"/>
    <property type="project" value="InterPro"/>
</dbReference>
<comment type="similarity">
    <text evidence="1 4">Belongs to the serpin family.</text>
</comment>
<dbReference type="EMBL" id="JAZDUA010000362">
    <property type="protein sequence ID" value="KAK7793748.1"/>
    <property type="molecule type" value="Genomic_DNA"/>
</dbReference>
<evidence type="ECO:0000256" key="4">
    <source>
        <dbReference type="RuleBase" id="RU000411"/>
    </source>
</evidence>
<keyword evidence="3" id="KW-0722">Serine protease inhibitor</keyword>
<evidence type="ECO:0000313" key="7">
    <source>
        <dbReference type="EMBL" id="KAK7793748.1"/>
    </source>
</evidence>
<evidence type="ECO:0000313" key="8">
    <source>
        <dbReference type="Proteomes" id="UP001378592"/>
    </source>
</evidence>
<organism evidence="7 8">
    <name type="scientific">Gryllus longicercus</name>
    <dbReference type="NCBI Taxonomy" id="2509291"/>
    <lineage>
        <taxon>Eukaryota</taxon>
        <taxon>Metazoa</taxon>
        <taxon>Ecdysozoa</taxon>
        <taxon>Arthropoda</taxon>
        <taxon>Hexapoda</taxon>
        <taxon>Insecta</taxon>
        <taxon>Pterygota</taxon>
        <taxon>Neoptera</taxon>
        <taxon>Polyneoptera</taxon>
        <taxon>Orthoptera</taxon>
        <taxon>Ensifera</taxon>
        <taxon>Gryllidea</taxon>
        <taxon>Grylloidea</taxon>
        <taxon>Gryllidae</taxon>
        <taxon>Gryllinae</taxon>
        <taxon>Gryllus</taxon>
    </lineage>
</organism>
<feature type="signal peptide" evidence="5">
    <location>
        <begin position="1"/>
        <end position="22"/>
    </location>
</feature>
<dbReference type="PANTHER" id="PTHR11461">
    <property type="entry name" value="SERINE PROTEASE INHIBITOR, SERPIN"/>
    <property type="match status" value="1"/>
</dbReference>
<dbReference type="CDD" id="cd19601">
    <property type="entry name" value="serpin42Da-like"/>
    <property type="match status" value="1"/>
</dbReference>
<comment type="caution">
    <text evidence="7">The sequence shown here is derived from an EMBL/GenBank/DDBJ whole genome shotgun (WGS) entry which is preliminary data.</text>
</comment>
<name>A0AAN9Z2I4_9ORTH</name>
<feature type="domain" description="Serpin" evidence="6">
    <location>
        <begin position="49"/>
        <end position="404"/>
    </location>
</feature>
<evidence type="ECO:0000256" key="2">
    <source>
        <dbReference type="ARBA" id="ARBA00022690"/>
    </source>
</evidence>
<dbReference type="Pfam" id="PF00079">
    <property type="entry name" value="Serpin"/>
    <property type="match status" value="1"/>
</dbReference>
<keyword evidence="5" id="KW-0732">Signal</keyword>
<dbReference type="GO" id="GO:0004867">
    <property type="term" value="F:serine-type endopeptidase inhibitor activity"/>
    <property type="evidence" value="ECO:0007669"/>
    <property type="project" value="UniProtKB-KW"/>
</dbReference>
<dbReference type="Proteomes" id="UP001378592">
    <property type="component" value="Unassembled WGS sequence"/>
</dbReference>
<dbReference type="PROSITE" id="PS00284">
    <property type="entry name" value="SERPIN"/>
    <property type="match status" value="1"/>
</dbReference>
<protein>
    <recommendedName>
        <fullName evidence="6">Serpin domain-containing protein</fullName>
    </recommendedName>
</protein>
<keyword evidence="2" id="KW-0646">Protease inhibitor</keyword>
<evidence type="ECO:0000256" key="1">
    <source>
        <dbReference type="ARBA" id="ARBA00009500"/>
    </source>
</evidence>
<dbReference type="AlphaFoldDB" id="A0AAN9Z2I4"/>
<dbReference type="InterPro" id="IPR000215">
    <property type="entry name" value="Serpin_fam"/>
</dbReference>
<evidence type="ECO:0000256" key="3">
    <source>
        <dbReference type="ARBA" id="ARBA00022900"/>
    </source>
</evidence>
<dbReference type="Gene3D" id="3.30.497.10">
    <property type="entry name" value="Antithrombin, subunit I, domain 2"/>
    <property type="match status" value="1"/>
</dbReference>
<dbReference type="InterPro" id="IPR042185">
    <property type="entry name" value="Serpin_sf_2"/>
</dbReference>
<sequence length="419" mass="45106">MLLVGVVLTVLVCGSGVAGVAGDATTEAAPAADESVRREMADANNAFAIDLYRALGPLEGNLVMSPLSAGAVLALAWMGAAGRTAEQLGAALHLPSASHERVAQGVRALFDTLQGSEGVEVRVANKMFVHPNFTVKAAFRQRAVDSFRSGADAVDFRSENEAARQAINQWVEAATQGKIRDLFATGQLSQDSVLVLVNAIYFKGEWLKAFKPNQTVDEPFHSSSADSVQVPMMRGTFRAGHTRLREHNASAVELLYKGSSMRMLILLPDEVDGLPRLEENLDSINFTALNFYPWEVEIKMPKFKIESKLALKEPLSRLGVTDLFTPSANLSGLTDVPNVSVSKVLQKAFVEVNEKGTEAAVATAVEFVARSGRRRISFTCDHPFLFFIQGADRTILFMGRVASPSAAASPNVVASPNEA</sequence>
<evidence type="ECO:0000256" key="5">
    <source>
        <dbReference type="SAM" id="SignalP"/>
    </source>
</evidence>
<gene>
    <name evidence="7" type="ORF">R5R35_000950</name>
</gene>
<dbReference type="PANTHER" id="PTHR11461:SF211">
    <property type="entry name" value="GH10112P-RELATED"/>
    <property type="match status" value="1"/>
</dbReference>
<dbReference type="InterPro" id="IPR023795">
    <property type="entry name" value="Serpin_CS"/>
</dbReference>
<dbReference type="InterPro" id="IPR036186">
    <property type="entry name" value="Serpin_sf"/>
</dbReference>
<dbReference type="InterPro" id="IPR042178">
    <property type="entry name" value="Serpin_sf_1"/>
</dbReference>
<reference evidence="7 8" key="1">
    <citation type="submission" date="2024-03" db="EMBL/GenBank/DDBJ databases">
        <title>The genome assembly and annotation of the cricket Gryllus longicercus Weissman &amp; Gray.</title>
        <authorList>
            <person name="Szrajer S."/>
            <person name="Gray D."/>
            <person name="Ylla G."/>
        </authorList>
    </citation>
    <scope>NUCLEOTIDE SEQUENCE [LARGE SCALE GENOMIC DNA]</scope>
    <source>
        <strain evidence="7">DAG 2021-001</strain>
        <tissue evidence="7">Whole body minus gut</tissue>
    </source>
</reference>
<dbReference type="InterPro" id="IPR023796">
    <property type="entry name" value="Serpin_dom"/>
</dbReference>
<dbReference type="SUPFAM" id="SSF56574">
    <property type="entry name" value="Serpins"/>
    <property type="match status" value="1"/>
</dbReference>
<evidence type="ECO:0000259" key="6">
    <source>
        <dbReference type="SMART" id="SM00093"/>
    </source>
</evidence>
<dbReference type="SMART" id="SM00093">
    <property type="entry name" value="SERPIN"/>
    <property type="match status" value="1"/>
</dbReference>
<keyword evidence="8" id="KW-1185">Reference proteome</keyword>
<proteinExistence type="inferred from homology"/>
<dbReference type="Gene3D" id="2.30.39.10">
    <property type="entry name" value="Alpha-1-antitrypsin, domain 1"/>
    <property type="match status" value="1"/>
</dbReference>